<evidence type="ECO:0000313" key="3">
    <source>
        <dbReference type="EMBL" id="PRP87020.1"/>
    </source>
</evidence>
<dbReference type="STRING" id="1890364.A0A2P6NSX0"/>
<evidence type="ECO:0000313" key="4">
    <source>
        <dbReference type="Proteomes" id="UP000241769"/>
    </source>
</evidence>
<comment type="caution">
    <text evidence="3">The sequence shown here is derived from an EMBL/GenBank/DDBJ whole genome shotgun (WGS) entry which is preliminary data.</text>
</comment>
<dbReference type="Pfam" id="PF02201">
    <property type="entry name" value="SWIB"/>
    <property type="match status" value="1"/>
</dbReference>
<gene>
    <name evidence="3" type="ORF">PROFUN_05002</name>
</gene>
<dbReference type="FunCoup" id="A0A2P6NSX0">
    <property type="interactions" value="648"/>
</dbReference>
<sequence length="424" mass="49189">MDKKQGIKRPAPPTNSRPYPNWNGPPPQAAGPAPPVAQPTPTSDPMRLPKKLERVIPESSLFTELQQFERSLDTTLAARRMDVVEFLRPKLTRTPYTLRLCLSTLTANQEGSYHVDPTMSNMKDHGPTWTLRMDGTIREQLRWNGTRKFTSFFKRVFVQLDPSLFPQNDTIEWQRTGATSDTDCFEIKRPGNQDTEVKLILEMNHQPQMFKLSSTLQKATTLDVMEKSRVTLELFQYIKGKGLQDPIDKKTINCDATFRDIFGTDKIQYTQIPHLIQPHLTPADPIEITYSIKINGNVEEQEQYYDIPLFLEESMEESQSLRTFQQQMLMVDNQINMLITQINMHRQKMDYMLRFSEEPVRFINRMIASHIHDAKMTGSSDDRDEEQQRYADFYYQPFVNDAVHEMVNSTIIPQMNQDLDGNLS</sequence>
<reference evidence="3 4" key="1">
    <citation type="journal article" date="2018" name="Genome Biol. Evol.">
        <title>Multiple Roots of Fruiting Body Formation in Amoebozoa.</title>
        <authorList>
            <person name="Hillmann F."/>
            <person name="Forbes G."/>
            <person name="Novohradska S."/>
            <person name="Ferling I."/>
            <person name="Riege K."/>
            <person name="Groth M."/>
            <person name="Westermann M."/>
            <person name="Marz M."/>
            <person name="Spaller T."/>
            <person name="Winckler T."/>
            <person name="Schaap P."/>
            <person name="Glockner G."/>
        </authorList>
    </citation>
    <scope>NUCLEOTIDE SEQUENCE [LARGE SCALE GENOMIC DNA]</scope>
    <source>
        <strain evidence="3 4">Jena</strain>
    </source>
</reference>
<evidence type="ECO:0000259" key="2">
    <source>
        <dbReference type="PROSITE" id="PS51925"/>
    </source>
</evidence>
<dbReference type="PROSITE" id="PS51925">
    <property type="entry name" value="SWIB_MDM2"/>
    <property type="match status" value="1"/>
</dbReference>
<accession>A0A2P6NSX0</accession>
<name>A0A2P6NSX0_9EUKA</name>
<dbReference type="SUPFAM" id="SSF47592">
    <property type="entry name" value="SWIB/MDM2 domain"/>
    <property type="match status" value="1"/>
</dbReference>
<dbReference type="PANTHER" id="PTHR13844">
    <property type="entry name" value="SWI/SNF-RELATED MATRIX-ASSOCIATED ACTIN-DEPENDENT REGULATOR OF CHROMATIN SUBFAMILY D"/>
    <property type="match status" value="1"/>
</dbReference>
<proteinExistence type="predicted"/>
<dbReference type="CDD" id="cd10568">
    <property type="entry name" value="SWIB_like"/>
    <property type="match status" value="1"/>
</dbReference>
<keyword evidence="4" id="KW-1185">Reference proteome</keyword>
<dbReference type="Proteomes" id="UP000241769">
    <property type="component" value="Unassembled WGS sequence"/>
</dbReference>
<feature type="compositionally biased region" description="Pro residues" evidence="1">
    <location>
        <begin position="23"/>
        <end position="38"/>
    </location>
</feature>
<evidence type="ECO:0000256" key="1">
    <source>
        <dbReference type="SAM" id="MobiDB-lite"/>
    </source>
</evidence>
<feature type="domain" description="DM2" evidence="2">
    <location>
        <begin position="205"/>
        <end position="282"/>
    </location>
</feature>
<dbReference type="OrthoDB" id="10263741at2759"/>
<dbReference type="Gene3D" id="1.10.245.10">
    <property type="entry name" value="SWIB/MDM2 domain"/>
    <property type="match status" value="1"/>
</dbReference>
<dbReference type="InterPro" id="IPR003121">
    <property type="entry name" value="SWIB_MDM2_domain"/>
</dbReference>
<organism evidence="3 4">
    <name type="scientific">Planoprotostelium fungivorum</name>
    <dbReference type="NCBI Taxonomy" id="1890364"/>
    <lineage>
        <taxon>Eukaryota</taxon>
        <taxon>Amoebozoa</taxon>
        <taxon>Evosea</taxon>
        <taxon>Variosea</taxon>
        <taxon>Cavosteliida</taxon>
        <taxon>Cavosteliaceae</taxon>
        <taxon>Planoprotostelium</taxon>
    </lineage>
</organism>
<dbReference type="InterPro" id="IPR019835">
    <property type="entry name" value="SWIB_domain"/>
</dbReference>
<dbReference type="AlphaFoldDB" id="A0A2P6NSX0"/>
<dbReference type="SMART" id="SM00151">
    <property type="entry name" value="SWIB"/>
    <property type="match status" value="1"/>
</dbReference>
<dbReference type="EMBL" id="MDYQ01000024">
    <property type="protein sequence ID" value="PRP87020.1"/>
    <property type="molecule type" value="Genomic_DNA"/>
</dbReference>
<feature type="region of interest" description="Disordered" evidence="1">
    <location>
        <begin position="1"/>
        <end position="47"/>
    </location>
</feature>
<protein>
    <submittedName>
        <fullName evidence="3">SWI/SNF transcription activation complex subunit</fullName>
    </submittedName>
</protein>
<dbReference type="InParanoid" id="A0A2P6NSX0"/>
<dbReference type="InterPro" id="IPR036885">
    <property type="entry name" value="SWIB_MDM2_dom_sf"/>
</dbReference>